<dbReference type="Gene3D" id="2.60.120.10">
    <property type="entry name" value="Jelly Rolls"/>
    <property type="match status" value="1"/>
</dbReference>
<reference evidence="1 2" key="1">
    <citation type="submission" date="2018-08" db="EMBL/GenBank/DDBJ databases">
        <title>Chitinophaga sp. K20C18050901, a novel bacterium isolated from forest soil.</title>
        <authorList>
            <person name="Wang C."/>
        </authorList>
    </citation>
    <scope>NUCLEOTIDE SEQUENCE [LARGE SCALE GENOMIC DNA]</scope>
    <source>
        <strain evidence="1 2">K20C18050901</strain>
    </source>
</reference>
<dbReference type="InterPro" id="IPR018490">
    <property type="entry name" value="cNMP-bd_dom_sf"/>
</dbReference>
<dbReference type="AlphaFoldDB" id="A0A3E1NV94"/>
<dbReference type="SUPFAM" id="SSF51206">
    <property type="entry name" value="cAMP-binding domain-like"/>
    <property type="match status" value="1"/>
</dbReference>
<dbReference type="EMBL" id="QTJV01000012">
    <property type="protein sequence ID" value="RFM31839.1"/>
    <property type="molecule type" value="Genomic_DNA"/>
</dbReference>
<name>A0A3E1NV94_9BACT</name>
<comment type="caution">
    <text evidence="1">The sequence shown here is derived from an EMBL/GenBank/DDBJ whole genome shotgun (WGS) entry which is preliminary data.</text>
</comment>
<protein>
    <submittedName>
        <fullName evidence="1">Crp/Fnr family transcriptional regulator</fullName>
    </submittedName>
</protein>
<dbReference type="OrthoDB" id="1044733at2"/>
<evidence type="ECO:0000313" key="2">
    <source>
        <dbReference type="Proteomes" id="UP000261174"/>
    </source>
</evidence>
<dbReference type="InterPro" id="IPR014710">
    <property type="entry name" value="RmlC-like_jellyroll"/>
</dbReference>
<organism evidence="1 2">
    <name type="scientific">Chitinophaga silvisoli</name>
    <dbReference type="NCBI Taxonomy" id="2291814"/>
    <lineage>
        <taxon>Bacteria</taxon>
        <taxon>Pseudomonadati</taxon>
        <taxon>Bacteroidota</taxon>
        <taxon>Chitinophagia</taxon>
        <taxon>Chitinophagales</taxon>
        <taxon>Chitinophagaceae</taxon>
        <taxon>Chitinophaga</taxon>
    </lineage>
</organism>
<evidence type="ECO:0000313" key="1">
    <source>
        <dbReference type="EMBL" id="RFM31839.1"/>
    </source>
</evidence>
<dbReference type="Proteomes" id="UP000261174">
    <property type="component" value="Unassembled WGS sequence"/>
</dbReference>
<dbReference type="RefSeq" id="WP_116856547.1">
    <property type="nucleotide sequence ID" value="NZ_QTJV01000012.1"/>
</dbReference>
<sequence>MKEVIQKALSVYSPITDATAALLSGAAEIVNFSADEFLEQENNVIRNEFVVLEGIVRGYLLNSEGEDVTVNFYVSGNAVTPAIMRGVNNRSIYNLQVISGKASILVFNNMRMEDLMPYNADLQQFGNTIVMLDSMRRVEKEVLLLKETARGKLDWFRKIYPGLENEIQHYYIASYLGITPTSLSRVRGTSAV</sequence>
<keyword evidence="2" id="KW-1185">Reference proteome</keyword>
<accession>A0A3E1NV94</accession>
<gene>
    <name evidence="1" type="ORF">DXN04_27145</name>
</gene>
<proteinExistence type="predicted"/>